<name>A0A1G6AT41_9HYPH</name>
<dbReference type="Pfam" id="PF04993">
    <property type="entry name" value="TfoX_N"/>
    <property type="match status" value="1"/>
</dbReference>
<sequence>MAGAFQDYISELFEPLGGVAFRRMFGGVGIFRGGIMFALTIDDALYLKTDEASRPRFIAEGVGPFVFDSRGKTVTTSYWRLPERLFDERDEFADWAAEALAVAERLHKPKSGKVRKSAPKAGR</sequence>
<gene>
    <name evidence="2" type="ORF">SAMN02982931_00835</name>
</gene>
<evidence type="ECO:0000313" key="2">
    <source>
        <dbReference type="EMBL" id="SDB11542.1"/>
    </source>
</evidence>
<proteinExistence type="predicted"/>
<dbReference type="AlphaFoldDB" id="A0A1G6AT41"/>
<dbReference type="InterPro" id="IPR007076">
    <property type="entry name" value="TfoX_N"/>
</dbReference>
<dbReference type="PANTHER" id="PTHR36121:SF1">
    <property type="entry name" value="PROTEIN SXY"/>
    <property type="match status" value="1"/>
</dbReference>
<dbReference type="RefSeq" id="WP_090874981.1">
    <property type="nucleotide sequence ID" value="NZ_FMXQ01000002.1"/>
</dbReference>
<keyword evidence="3" id="KW-1185">Reference proteome</keyword>
<organism evidence="2 3">
    <name type="scientific">Bauldia litoralis</name>
    <dbReference type="NCBI Taxonomy" id="665467"/>
    <lineage>
        <taxon>Bacteria</taxon>
        <taxon>Pseudomonadati</taxon>
        <taxon>Pseudomonadota</taxon>
        <taxon>Alphaproteobacteria</taxon>
        <taxon>Hyphomicrobiales</taxon>
        <taxon>Kaistiaceae</taxon>
        <taxon>Bauldia</taxon>
    </lineage>
</organism>
<dbReference type="OrthoDB" id="1524907at2"/>
<dbReference type="InterPro" id="IPR047525">
    <property type="entry name" value="TfoX-like"/>
</dbReference>
<evidence type="ECO:0000259" key="1">
    <source>
        <dbReference type="Pfam" id="PF04993"/>
    </source>
</evidence>
<reference evidence="2 3" key="1">
    <citation type="submission" date="2016-10" db="EMBL/GenBank/DDBJ databases">
        <authorList>
            <person name="de Groot N.N."/>
        </authorList>
    </citation>
    <scope>NUCLEOTIDE SEQUENCE [LARGE SCALE GENOMIC DNA]</scope>
    <source>
        <strain evidence="2 3">ATCC 35022</strain>
    </source>
</reference>
<dbReference type="PANTHER" id="PTHR36121">
    <property type="entry name" value="PROTEIN SXY"/>
    <property type="match status" value="1"/>
</dbReference>
<accession>A0A1G6AT41</accession>
<dbReference type="Proteomes" id="UP000199071">
    <property type="component" value="Unassembled WGS sequence"/>
</dbReference>
<protein>
    <submittedName>
        <fullName evidence="2">DNA transformation protein</fullName>
    </submittedName>
</protein>
<feature type="domain" description="TfoX N-terminal" evidence="1">
    <location>
        <begin position="11"/>
        <end position="102"/>
    </location>
</feature>
<dbReference type="STRING" id="665467.SAMN02982931_00835"/>
<dbReference type="EMBL" id="FMXQ01000002">
    <property type="protein sequence ID" value="SDB11542.1"/>
    <property type="molecule type" value="Genomic_DNA"/>
</dbReference>
<dbReference type="Gene3D" id="3.30.1460.30">
    <property type="entry name" value="YgaC/TfoX-N like chaperone"/>
    <property type="match status" value="1"/>
</dbReference>
<dbReference type="SUPFAM" id="SSF159894">
    <property type="entry name" value="YgaC/TfoX-N like"/>
    <property type="match status" value="1"/>
</dbReference>
<evidence type="ECO:0000313" key="3">
    <source>
        <dbReference type="Proteomes" id="UP000199071"/>
    </source>
</evidence>